<reference evidence="11 12" key="1">
    <citation type="submission" date="2019-02" db="EMBL/GenBank/DDBJ databases">
        <title>Deep-cultivation of Planctomycetes and their phenomic and genomic characterization uncovers novel biology.</title>
        <authorList>
            <person name="Wiegand S."/>
            <person name="Jogler M."/>
            <person name="Boedeker C."/>
            <person name="Pinto D."/>
            <person name="Vollmers J."/>
            <person name="Rivas-Marin E."/>
            <person name="Kohn T."/>
            <person name="Peeters S.H."/>
            <person name="Heuer A."/>
            <person name="Rast P."/>
            <person name="Oberbeckmann S."/>
            <person name="Bunk B."/>
            <person name="Jeske O."/>
            <person name="Meyerdierks A."/>
            <person name="Storesund J.E."/>
            <person name="Kallscheuer N."/>
            <person name="Luecker S."/>
            <person name="Lage O.M."/>
            <person name="Pohl T."/>
            <person name="Merkel B.J."/>
            <person name="Hornburger P."/>
            <person name="Mueller R.-W."/>
            <person name="Bruemmer F."/>
            <person name="Labrenz M."/>
            <person name="Spormann A.M."/>
            <person name="Op den Camp H."/>
            <person name="Overmann J."/>
            <person name="Amann R."/>
            <person name="Jetten M.S.M."/>
            <person name="Mascher T."/>
            <person name="Medema M.H."/>
            <person name="Devos D.P."/>
            <person name="Kaster A.-K."/>
            <person name="Ovreas L."/>
            <person name="Rohde M."/>
            <person name="Galperin M.Y."/>
            <person name="Jogler C."/>
        </authorList>
    </citation>
    <scope>NUCLEOTIDE SEQUENCE [LARGE SCALE GENOMIC DNA]</scope>
    <source>
        <strain evidence="11 12">ETA_A1</strain>
    </source>
</reference>
<evidence type="ECO:0000256" key="2">
    <source>
        <dbReference type="ARBA" id="ARBA00022729"/>
    </source>
</evidence>
<dbReference type="InterPro" id="IPR013783">
    <property type="entry name" value="Ig-like_fold"/>
</dbReference>
<dbReference type="Pfam" id="PF13517">
    <property type="entry name" value="FG-GAP_3"/>
    <property type="match status" value="1"/>
</dbReference>
<evidence type="ECO:0000259" key="10">
    <source>
        <dbReference type="PROSITE" id="PS51829"/>
    </source>
</evidence>
<dbReference type="InterPro" id="IPR015500">
    <property type="entry name" value="Peptidase_S8_subtilisin-rel"/>
</dbReference>
<evidence type="ECO:0000256" key="1">
    <source>
        <dbReference type="ARBA" id="ARBA00022670"/>
    </source>
</evidence>
<dbReference type="Gene3D" id="2.60.40.10">
    <property type="entry name" value="Immunoglobulins"/>
    <property type="match status" value="2"/>
</dbReference>
<dbReference type="GO" id="GO:0016020">
    <property type="term" value="C:membrane"/>
    <property type="evidence" value="ECO:0007669"/>
    <property type="project" value="InterPro"/>
</dbReference>
<dbReference type="SUPFAM" id="SSF141072">
    <property type="entry name" value="CalX-like"/>
    <property type="match status" value="5"/>
</dbReference>
<gene>
    <name evidence="11" type="primary">prcA</name>
    <name evidence="11" type="ORF">ETAA1_62500</name>
</gene>
<sequence>MTRTAAGGTYSHLGNSRMRPLRTRKRLAVERLEDRTNPGAHPVATAAAAGYRVGDQIITLDTRADELVVGLPGGTAALAPLVATGGPLVGLTAARWLTPELVVLAGPADYAAKAAAIPGVTFTAPVYQNPDTGGWLVATNEVIVALAPGADPSALADPRFASWEPLPGTPDQFVVKAAAGYGPVALSLAEALHGDPRFTWAEPNFYQDFQKHFTPNDTLYASEWHLNNTGQVAGQTAGADVDAELAWDVTKGSQNVVVAVVDDGMDITHPDLAPNVFINQGEIPAAVRAALTDVDGDGIISFVDLNNAANVGAGKAVDVNGNGRIDPNDILSPTASGGWADGADGSDGNGYVDDLCGWDFTTNGTTGDLNPGADVAGDKHATSVAGVAVGVGNNNLGTTGIAFQSRILPVRIFSGNTITSDANVAAAIYYAAGRTRDGLGTFRSGDVLNNSWGGGSPVAAITAAFTWASNTAKAGKGVPTFVSSGDDFASAVSYPASLAGSLPGVIAVGASTDVETRAAYSNYGPELDFVAPSDGPNFGGVSGIVTTDRQGTSGYNTAAGLTGDYTTTFGGTSSASPLAAGIGALVLAVDPTLTAAQVRTLMRATTELIGPNVNAAGFAVGFGYGRVNANAAVRGVGVAEVQVLDDRADVPDGTGSVSLGGVPVGGVGATRTFRVRNQGTLPLTLGAVSVTGPFEVVSGLGSSTLTTGQYTTFTLRFLPTASGAATGTVTFTSNDLNEGTFDFTVSGTGLTPSLAGRVYEDWAGNGTADANDPGVAGRQVFLDLNGNGTYDATPTAVVFNSGAVNVAIPDATGAVATSTQAVSAAGLVTKATVRVSIAHTYVSDLAIELVGPGGQSVMLFSGRGAAGTNLTNTVFDDAAANPIASGSSPFTATFRPEESLAAFIGTAAGGAWTLRVRDSAAADTGTISNWTLTLTVAEPTQTTTAAGTFAFAGLPAGTYAVRTVVPGGWTVTGPAGGSYSQALSAGGSVTGLNFGAVRQNAVYGQMANDLNGNGVRDAGEPTLAGWRVFDDRNGNGTLDGGEVNALTDALGNYLLPGLAAGATTIRVERQAGYFTTIGTAGLPLTMVAGSTYHGRDFGAVFDPVVPTADIIDVTPDPRTSPVPSVAVVFSEAVTGFDLADLSLTRDGGANLLTAAQTLTTTDNVTWTLGNLAGLTAAPGTYVLTLTAAGSGVEDAAQNALAANASDSWVMLMVPAASVSDVTVGEAGGPVVFTVTLSYASPDTVLVPYSTADDTATVADGDYTATSGTLTFLPSETTKTVSVPVTNDMWDEPDETFVLNLGEPTNAVIGDGQGVATIADDDPTPALSIGGVTLAEGTGGTTALAFTVTLSAVSGRSVTVGYATADGTATAADGDYTLASGTLTFAPGETTKTVTVQVTGDARNETDETFAVNLSGATNATIGTATGTGTITDDDPLPTLSVNSVSHAEGASGGTAFVFTVTLSAVSGRTVSVSYATANGTATTADGDFVAAAGTLTFAPGETSKTVTVDATGDLRNEIDETFTVNLSGATNGTIGASSGTGTVLNDDPEPILSVDSVSAAEGGALAFTVSLSAVSGRTVTVNYATADGSATAGSDYAAASGTLTFAPGETSKTVTVSATSDNTFEPDETFTLTLSGAANAGGAAGTGTGTIANDDAIPAAALSTVAGPVAESGDSATVAVTLSNPSYLPVTVSFVLGGTATATDLVAPPASVTIPAGQLTANVVVVASTDTADEPDETVTLTIGGVVNGTAAGGPVVLTIADDDLPVAAPAGFDLFEDVPFTTPASLLATANAQPGSVVELVGAAPAGGMLNLAPAGTFTFAPAANANGTVGFSYRVRNPAGEVSAPAAVALRVAAVNDPPAFTPGPDQADPRRGGPQVVRGWATAISAGPPDEASQRLTFEVTTDNPGLFAVQPAIDPATGTLMYTPGTGFGTAVVTVLLRDDAGGADTSPARTFTISVLKYRDDNLPTNQDEVGRIGVGSGDSGIVAMFRGDGAAAGTLTPFTGASARVVTADVTGDGVADTITATGPGVRSRVVVIDGATGAVARTILPFEDTFTGGLFVSAADVDGDGKAEIAVSPDTGGGGRVTVFGAAGVVADFFGIDDRNFRGGARVTFGDVNGDGTPDLVVVAGFGGGPRTAIYDGVTLRGGPSRLVSDFFAFPGTDAVNLRNGVFVAAGDVDGDGFADLAFGGGPGGAPRVFVLSGALVSAGRVDAAHAAPVANFFVAGNTSDRGGVRLAVKDADGDDRADVVAGSGEGSAARVRVYAGSGFGGGGEPGGFFDLEPFGGSVLASGVYVG</sequence>
<dbReference type="InterPro" id="IPR018247">
    <property type="entry name" value="EF_Hand_1_Ca_BS"/>
</dbReference>
<keyword evidence="7" id="KW-0406">Ion transport</keyword>
<dbReference type="InterPro" id="IPR028994">
    <property type="entry name" value="Integrin_alpha_N"/>
</dbReference>
<dbReference type="Gene3D" id="3.40.50.200">
    <property type="entry name" value="Peptidase S8/S53 domain"/>
    <property type="match status" value="1"/>
</dbReference>
<dbReference type="InterPro" id="IPR023828">
    <property type="entry name" value="Peptidase_S8_Ser-AS"/>
</dbReference>
<dbReference type="InterPro" id="IPR002884">
    <property type="entry name" value="P_dom"/>
</dbReference>
<dbReference type="PRINTS" id="PR00723">
    <property type="entry name" value="SUBTILISIN"/>
</dbReference>
<dbReference type="InterPro" id="IPR008979">
    <property type="entry name" value="Galactose-bd-like_sf"/>
</dbReference>
<dbReference type="PANTHER" id="PTHR11878:SF65">
    <property type="entry name" value="NA_CA-EXCHANGE PROTEIN, ISOFORM G"/>
    <property type="match status" value="1"/>
</dbReference>
<name>A0A517Y342_9BACT</name>
<evidence type="ECO:0000313" key="12">
    <source>
        <dbReference type="Proteomes" id="UP000319576"/>
    </source>
</evidence>
<keyword evidence="3" id="KW-0677">Repeat</keyword>
<evidence type="ECO:0000256" key="8">
    <source>
        <dbReference type="PROSITE-ProRule" id="PRU01240"/>
    </source>
</evidence>
<dbReference type="PANTHER" id="PTHR11878">
    <property type="entry name" value="SODIUM/CALCIUM EXCHANGER"/>
    <property type="match status" value="1"/>
</dbReference>
<dbReference type="NCBIfam" id="NF012200">
    <property type="entry name" value="choice_anch_D"/>
    <property type="match status" value="1"/>
</dbReference>
<dbReference type="InterPro" id="IPR000209">
    <property type="entry name" value="Peptidase_S8/S53_dom"/>
</dbReference>
<dbReference type="InterPro" id="IPR036852">
    <property type="entry name" value="Peptidase_S8/S53_dom_sf"/>
</dbReference>
<comment type="similarity">
    <text evidence="8 9">Belongs to the peptidase S8 family.</text>
</comment>
<keyword evidence="5 8" id="KW-0720">Serine protease</keyword>
<dbReference type="Pfam" id="PF01483">
    <property type="entry name" value="P_proprotein"/>
    <property type="match status" value="1"/>
</dbReference>
<feature type="domain" description="P/Homo B" evidence="10">
    <location>
        <begin position="792"/>
        <end position="941"/>
    </location>
</feature>
<dbReference type="GO" id="GO:0030001">
    <property type="term" value="P:metal ion transport"/>
    <property type="evidence" value="ECO:0007669"/>
    <property type="project" value="TreeGrafter"/>
</dbReference>
<dbReference type="EC" id="3.4.21.-" evidence="11"/>
<feature type="active site" description="Charge relay system" evidence="8">
    <location>
        <position position="380"/>
    </location>
</feature>
<dbReference type="InterPro" id="IPR013517">
    <property type="entry name" value="FG-GAP"/>
</dbReference>
<proteinExistence type="inferred from homology"/>
<evidence type="ECO:0000256" key="5">
    <source>
        <dbReference type="ARBA" id="ARBA00022825"/>
    </source>
</evidence>
<keyword evidence="4 8" id="KW-0378">Hydrolase</keyword>
<keyword evidence="12" id="KW-1185">Reference proteome</keyword>
<evidence type="ECO:0000313" key="11">
    <source>
        <dbReference type="EMBL" id="QDU24236.1"/>
    </source>
</evidence>
<feature type="active site" description="Charge relay system" evidence="8">
    <location>
        <position position="262"/>
    </location>
</feature>
<dbReference type="PROSITE" id="PS51892">
    <property type="entry name" value="SUBTILASE"/>
    <property type="match status" value="1"/>
</dbReference>
<dbReference type="InterPro" id="IPR038081">
    <property type="entry name" value="CalX-like_sf"/>
</dbReference>
<dbReference type="Gene3D" id="2.130.10.130">
    <property type="entry name" value="Integrin alpha, N-terminal"/>
    <property type="match status" value="1"/>
</dbReference>
<dbReference type="SMART" id="SM00237">
    <property type="entry name" value="Calx_beta"/>
    <property type="match status" value="4"/>
</dbReference>
<keyword evidence="6" id="KW-0106">Calcium</keyword>
<dbReference type="GO" id="GO:0007154">
    <property type="term" value="P:cell communication"/>
    <property type="evidence" value="ECO:0007669"/>
    <property type="project" value="InterPro"/>
</dbReference>
<dbReference type="Proteomes" id="UP000319576">
    <property type="component" value="Chromosome"/>
</dbReference>
<dbReference type="InterPro" id="IPR051171">
    <property type="entry name" value="CaCA"/>
</dbReference>
<dbReference type="Pfam" id="PF00082">
    <property type="entry name" value="Peptidase_S8"/>
    <property type="match status" value="1"/>
</dbReference>
<organism evidence="11 12">
    <name type="scientific">Urbifossiella limnaea</name>
    <dbReference type="NCBI Taxonomy" id="2528023"/>
    <lineage>
        <taxon>Bacteria</taxon>
        <taxon>Pseudomonadati</taxon>
        <taxon>Planctomycetota</taxon>
        <taxon>Planctomycetia</taxon>
        <taxon>Gemmatales</taxon>
        <taxon>Gemmataceae</taxon>
        <taxon>Urbifossiella</taxon>
    </lineage>
</organism>
<dbReference type="EMBL" id="CP036273">
    <property type="protein sequence ID" value="QDU24236.1"/>
    <property type="molecule type" value="Genomic_DNA"/>
</dbReference>
<accession>A0A517Y342</accession>
<dbReference type="Pfam" id="PF03160">
    <property type="entry name" value="Calx-beta"/>
    <property type="match status" value="4"/>
</dbReference>
<dbReference type="KEGG" id="uli:ETAA1_62500"/>
<dbReference type="GO" id="GO:0006508">
    <property type="term" value="P:proteolysis"/>
    <property type="evidence" value="ECO:0007669"/>
    <property type="project" value="UniProtKB-KW"/>
</dbReference>
<evidence type="ECO:0000256" key="4">
    <source>
        <dbReference type="ARBA" id="ARBA00022801"/>
    </source>
</evidence>
<protein>
    <submittedName>
        <fullName evidence="11">Calcium-dependent protease</fullName>
        <ecNumber evidence="11">3.4.21.-</ecNumber>
    </submittedName>
</protein>
<dbReference type="SUPFAM" id="SSF52743">
    <property type="entry name" value="Subtilisin-like"/>
    <property type="match status" value="1"/>
</dbReference>
<dbReference type="PROSITE" id="PS51829">
    <property type="entry name" value="P_HOMO_B"/>
    <property type="match status" value="1"/>
</dbReference>
<dbReference type="SUPFAM" id="SSF69318">
    <property type="entry name" value="Integrin alpha N-terminal domain"/>
    <property type="match status" value="1"/>
</dbReference>
<evidence type="ECO:0000256" key="7">
    <source>
        <dbReference type="ARBA" id="ARBA00023065"/>
    </source>
</evidence>
<dbReference type="PROSITE" id="PS00018">
    <property type="entry name" value="EF_HAND_1"/>
    <property type="match status" value="3"/>
</dbReference>
<dbReference type="InterPro" id="IPR023827">
    <property type="entry name" value="Peptidase_S8_Asp-AS"/>
</dbReference>
<keyword evidence="7" id="KW-0813">Transport</keyword>
<dbReference type="Gene3D" id="2.60.40.2030">
    <property type="match status" value="5"/>
</dbReference>
<evidence type="ECO:0000256" key="9">
    <source>
        <dbReference type="RuleBase" id="RU003355"/>
    </source>
</evidence>
<evidence type="ECO:0000256" key="6">
    <source>
        <dbReference type="ARBA" id="ARBA00022837"/>
    </source>
</evidence>
<dbReference type="PROSITE" id="PS00136">
    <property type="entry name" value="SUBTILASE_ASP"/>
    <property type="match status" value="1"/>
</dbReference>
<dbReference type="SUPFAM" id="SSF117074">
    <property type="entry name" value="Hypothetical protein PA1324"/>
    <property type="match status" value="2"/>
</dbReference>
<keyword evidence="2" id="KW-0732">Signal</keyword>
<feature type="active site" description="Charge relay system" evidence="8">
    <location>
        <position position="573"/>
    </location>
</feature>
<dbReference type="GO" id="GO:0004252">
    <property type="term" value="F:serine-type endopeptidase activity"/>
    <property type="evidence" value="ECO:0007669"/>
    <property type="project" value="UniProtKB-UniRule"/>
</dbReference>
<dbReference type="PROSITE" id="PS00138">
    <property type="entry name" value="SUBTILASE_SER"/>
    <property type="match status" value="1"/>
</dbReference>
<dbReference type="SUPFAM" id="SSF49785">
    <property type="entry name" value="Galactose-binding domain-like"/>
    <property type="match status" value="1"/>
</dbReference>
<evidence type="ECO:0000256" key="3">
    <source>
        <dbReference type="ARBA" id="ARBA00022737"/>
    </source>
</evidence>
<dbReference type="Gene3D" id="2.60.120.260">
    <property type="entry name" value="Galactose-binding domain-like"/>
    <property type="match status" value="1"/>
</dbReference>
<keyword evidence="1 8" id="KW-0645">Protease</keyword>
<dbReference type="InterPro" id="IPR003644">
    <property type="entry name" value="Calx_beta"/>
</dbReference>
<dbReference type="Pfam" id="PF17963">
    <property type="entry name" value="Big_9"/>
    <property type="match status" value="1"/>
</dbReference>